<dbReference type="Gene3D" id="3.90.550.10">
    <property type="entry name" value="Spore Coat Polysaccharide Biosynthesis Protein SpsA, Chain A"/>
    <property type="match status" value="1"/>
</dbReference>
<gene>
    <name evidence="1" type="primary">neuA_2</name>
    <name evidence="1" type="ORF">IMCC3135_22670</name>
</gene>
<dbReference type="KEGG" id="gai:IMCC3135_22670"/>
<organism evidence="1 2">
    <name type="scientific">Granulosicoccus antarcticus IMCC3135</name>
    <dbReference type="NCBI Taxonomy" id="1192854"/>
    <lineage>
        <taxon>Bacteria</taxon>
        <taxon>Pseudomonadati</taxon>
        <taxon>Pseudomonadota</taxon>
        <taxon>Gammaproteobacteria</taxon>
        <taxon>Chromatiales</taxon>
        <taxon>Granulosicoccaceae</taxon>
        <taxon>Granulosicoccus</taxon>
    </lineage>
</organism>
<dbReference type="EC" id="2.7.7.82" evidence="1"/>
<dbReference type="PANTHER" id="PTHR21485:SF6">
    <property type="entry name" value="N-ACYLNEURAMINATE CYTIDYLYLTRANSFERASE-RELATED"/>
    <property type="match status" value="1"/>
</dbReference>
<dbReference type="CDD" id="cd02513">
    <property type="entry name" value="CMP-NeuAc_Synthase"/>
    <property type="match status" value="1"/>
</dbReference>
<reference evidence="1 2" key="1">
    <citation type="submission" date="2016-12" db="EMBL/GenBank/DDBJ databases">
        <authorList>
            <person name="Song W.-J."/>
            <person name="Kurnit D.M."/>
        </authorList>
    </citation>
    <scope>NUCLEOTIDE SEQUENCE [LARGE SCALE GENOMIC DNA]</scope>
    <source>
        <strain evidence="1 2">IMCC3135</strain>
    </source>
</reference>
<keyword evidence="1" id="KW-0808">Transferase</keyword>
<evidence type="ECO:0000313" key="1">
    <source>
        <dbReference type="EMBL" id="ASJ74604.1"/>
    </source>
</evidence>
<dbReference type="SUPFAM" id="SSF53448">
    <property type="entry name" value="Nucleotide-diphospho-sugar transferases"/>
    <property type="match status" value="1"/>
</dbReference>
<dbReference type="Pfam" id="PF02348">
    <property type="entry name" value="CTP_transf_3"/>
    <property type="match status" value="1"/>
</dbReference>
<protein>
    <submittedName>
        <fullName evidence="1">CMP-N,N'-diacetyllegionaminic acid synthase</fullName>
        <ecNumber evidence="1">2.7.7.82</ecNumber>
    </submittedName>
</protein>
<dbReference type="RefSeq" id="WP_088919614.1">
    <property type="nucleotide sequence ID" value="NZ_CP018632.1"/>
</dbReference>
<dbReference type="AlphaFoldDB" id="A0A2Z2P445"/>
<evidence type="ECO:0000313" key="2">
    <source>
        <dbReference type="Proteomes" id="UP000250079"/>
    </source>
</evidence>
<dbReference type="PANTHER" id="PTHR21485">
    <property type="entry name" value="HAD SUPERFAMILY MEMBERS CMAS AND KDSC"/>
    <property type="match status" value="1"/>
</dbReference>
<accession>A0A2Z2P445</accession>
<dbReference type="InterPro" id="IPR003329">
    <property type="entry name" value="Cytidylyl_trans"/>
</dbReference>
<keyword evidence="2" id="KW-1185">Reference proteome</keyword>
<dbReference type="InterPro" id="IPR029044">
    <property type="entry name" value="Nucleotide-diphossugar_trans"/>
</dbReference>
<dbReference type="Proteomes" id="UP000250079">
    <property type="component" value="Chromosome"/>
</dbReference>
<name>A0A2Z2P445_9GAMM</name>
<sequence>MSDVLLSGNIRILAIIPARGGSKRLPGKNTMQLLGKSLVEWSFDESQKSKYLSMTIISSDDEKVKTICDYRNMPFINRDTSLATDSASSVSVVLSVLDELSSSGVNFDYCCLLQPTSPLRRAEHIDEAITMLKNSNKDSIVSVCRSDPGSHWFVELKNAGRFSEIVSYGCDQDGRNNEYSLNGAIYVSKISVLRERESFFGPNTLAYPMLKSDSVDIDTFDDFKHAEDLLSKIC</sequence>
<dbReference type="InterPro" id="IPR050793">
    <property type="entry name" value="CMP-NeuNAc_synthase"/>
</dbReference>
<dbReference type="GO" id="GO:0008781">
    <property type="term" value="F:N-acylneuraminate cytidylyltransferase activity"/>
    <property type="evidence" value="ECO:0007669"/>
    <property type="project" value="TreeGrafter"/>
</dbReference>
<keyword evidence="1" id="KW-0548">Nucleotidyltransferase</keyword>
<proteinExistence type="predicted"/>
<dbReference type="EMBL" id="CP018632">
    <property type="protein sequence ID" value="ASJ74604.1"/>
    <property type="molecule type" value="Genomic_DNA"/>
</dbReference>
<dbReference type="OrthoDB" id="9805604at2"/>